<reference evidence="2 3" key="1">
    <citation type="submission" date="2020-08" db="EMBL/GenBank/DDBJ databases">
        <title>Genome sequencing of Purple Non-Sulfur Bacteria from various extreme environments.</title>
        <authorList>
            <person name="Mayer M."/>
        </authorList>
    </citation>
    <scope>NUCLEOTIDE SEQUENCE [LARGE SCALE GENOMIC DNA]</scope>
    <source>
        <strain evidence="2 3">JA131</strain>
    </source>
</reference>
<protein>
    <submittedName>
        <fullName evidence="2">Lambda repressor-like predicted transcriptional regulator</fullName>
    </submittedName>
</protein>
<evidence type="ECO:0000259" key="1">
    <source>
        <dbReference type="Pfam" id="PF14229"/>
    </source>
</evidence>
<keyword evidence="3" id="KW-1185">Reference proteome</keyword>
<proteinExistence type="predicted"/>
<dbReference type="RefSeq" id="WP_184043098.1">
    <property type="nucleotide sequence ID" value="NZ_JACIGK010000006.1"/>
</dbReference>
<sequence>MTRYHLDDRSIDLAALRTRLETSDLIPSQEPLLDGLDAKLTALRATELESVADLRAALKSQSSLASLSAASGVDPEYLRLLKRAVGGFFPKPRPLSDVDWLDSDIVSRLKEAGITNTQTLFDAASNGTGALATDLGADANDLSDLVAISDLCRIQWVSPKYARALLAAGHASAVTVARADPEALVQAIATANQGAKFYGGEVGLRDVRRLVAAAAYIPQTRPQPGP</sequence>
<evidence type="ECO:0000313" key="3">
    <source>
        <dbReference type="Proteomes" id="UP000554286"/>
    </source>
</evidence>
<feature type="domain" description="DUF4332" evidence="1">
    <location>
        <begin position="107"/>
        <end position="214"/>
    </location>
</feature>
<dbReference type="Pfam" id="PF14229">
    <property type="entry name" value="DUF4332"/>
    <property type="match status" value="1"/>
</dbReference>
<gene>
    <name evidence="2" type="ORF">GGD89_001096</name>
</gene>
<dbReference type="AlphaFoldDB" id="A0A7W6RBM6"/>
<accession>A0A7W6RBM6</accession>
<name>A0A7W6RBM6_9PROT</name>
<comment type="caution">
    <text evidence="2">The sequence shown here is derived from an EMBL/GenBank/DDBJ whole genome shotgun (WGS) entry which is preliminary data.</text>
</comment>
<evidence type="ECO:0000313" key="2">
    <source>
        <dbReference type="EMBL" id="MBB4265477.1"/>
    </source>
</evidence>
<dbReference type="EMBL" id="JACIGK010000006">
    <property type="protein sequence ID" value="MBB4265477.1"/>
    <property type="molecule type" value="Genomic_DNA"/>
</dbReference>
<organism evidence="2 3">
    <name type="scientific">Roseospira visakhapatnamensis</name>
    <dbReference type="NCBI Taxonomy" id="390880"/>
    <lineage>
        <taxon>Bacteria</taxon>
        <taxon>Pseudomonadati</taxon>
        <taxon>Pseudomonadota</taxon>
        <taxon>Alphaproteobacteria</taxon>
        <taxon>Rhodospirillales</taxon>
        <taxon>Rhodospirillaceae</taxon>
        <taxon>Roseospira</taxon>
    </lineage>
</organism>
<dbReference type="Proteomes" id="UP000554286">
    <property type="component" value="Unassembled WGS sequence"/>
</dbReference>
<dbReference type="InterPro" id="IPR025567">
    <property type="entry name" value="DUF4332"/>
</dbReference>